<evidence type="ECO:0000313" key="3">
    <source>
        <dbReference type="Proteomes" id="UP000756132"/>
    </source>
</evidence>
<dbReference type="KEGG" id="ffu:CLAFUR5_04574"/>
<dbReference type="RefSeq" id="XP_047760878.1">
    <property type="nucleotide sequence ID" value="XM_047903722.1"/>
</dbReference>
<dbReference type="AlphaFoldDB" id="A0A9Q8LFM2"/>
<evidence type="ECO:0000313" key="2">
    <source>
        <dbReference type="EMBL" id="UJO16512.1"/>
    </source>
</evidence>
<proteinExistence type="predicted"/>
<evidence type="ECO:0000256" key="1">
    <source>
        <dbReference type="SAM" id="MobiDB-lite"/>
    </source>
</evidence>
<dbReference type="EMBL" id="CP090166">
    <property type="protein sequence ID" value="UJO16512.1"/>
    <property type="molecule type" value="Genomic_DNA"/>
</dbReference>
<reference evidence="2" key="1">
    <citation type="submission" date="2021-12" db="EMBL/GenBank/DDBJ databases">
        <authorList>
            <person name="Zaccaron A."/>
            <person name="Stergiopoulos I."/>
        </authorList>
    </citation>
    <scope>NUCLEOTIDE SEQUENCE</scope>
    <source>
        <strain evidence="2">Race5_Kim</strain>
    </source>
</reference>
<name>A0A9Q8LFM2_PASFU</name>
<dbReference type="OrthoDB" id="3029470at2759"/>
<feature type="region of interest" description="Disordered" evidence="1">
    <location>
        <begin position="129"/>
        <end position="163"/>
    </location>
</feature>
<keyword evidence="3" id="KW-1185">Reference proteome</keyword>
<gene>
    <name evidence="2" type="ORF">CLAFUR5_04574</name>
</gene>
<sequence length="274" mass="30934">MAQHRIKYAGINDEAEGTYGAGWAQPLDWKRCSGLHNYLVETSGRNMTSQQTTWWDAYGDEISLDQPVAKTLHPNVLKLLMSAYAHRDEVEAPFFWNITSIPSPHEMFFNGLNEAFRQLDKPEQQWFDSGYDELDEGEPLTDGESEPMSDEEETPEDAEDELDAGPLDLENHRFITLYTNVAVLSEEKPVGLVYDQKAQSAAFIVAKSDIPAAFGRFSKKWMPLECYIDAWHGLVDRGKIVGTDGGKWKMHAAYGTWSSPQQRDDGIVALVRVL</sequence>
<dbReference type="GeneID" id="71984452"/>
<dbReference type="Proteomes" id="UP000756132">
    <property type="component" value="Chromosome 4"/>
</dbReference>
<feature type="compositionally biased region" description="Acidic residues" evidence="1">
    <location>
        <begin position="130"/>
        <end position="163"/>
    </location>
</feature>
<organism evidence="2 3">
    <name type="scientific">Passalora fulva</name>
    <name type="common">Tomato leaf mold</name>
    <name type="synonym">Cladosporium fulvum</name>
    <dbReference type="NCBI Taxonomy" id="5499"/>
    <lineage>
        <taxon>Eukaryota</taxon>
        <taxon>Fungi</taxon>
        <taxon>Dikarya</taxon>
        <taxon>Ascomycota</taxon>
        <taxon>Pezizomycotina</taxon>
        <taxon>Dothideomycetes</taxon>
        <taxon>Dothideomycetidae</taxon>
        <taxon>Mycosphaerellales</taxon>
        <taxon>Mycosphaerellaceae</taxon>
        <taxon>Fulvia</taxon>
    </lineage>
</organism>
<reference evidence="2" key="2">
    <citation type="journal article" date="2022" name="Microb. Genom.">
        <title>A chromosome-scale genome assembly of the tomato pathogen Cladosporium fulvum reveals a compartmentalized genome architecture and the presence of a dispensable chromosome.</title>
        <authorList>
            <person name="Zaccaron A.Z."/>
            <person name="Chen L.H."/>
            <person name="Samaras A."/>
            <person name="Stergiopoulos I."/>
        </authorList>
    </citation>
    <scope>NUCLEOTIDE SEQUENCE</scope>
    <source>
        <strain evidence="2">Race5_Kim</strain>
    </source>
</reference>
<protein>
    <submittedName>
        <fullName evidence="2">Uncharacterized protein</fullName>
    </submittedName>
</protein>
<accession>A0A9Q8LFM2</accession>